<dbReference type="AlphaFoldDB" id="A0A177DAZ0"/>
<protein>
    <recommendedName>
        <fullName evidence="1">F-box domain-containing protein</fullName>
    </recommendedName>
</protein>
<organism evidence="2 3">
    <name type="scientific">Alternaria alternata</name>
    <name type="common">Alternaria rot fungus</name>
    <name type="synonym">Torula alternata</name>
    <dbReference type="NCBI Taxonomy" id="5599"/>
    <lineage>
        <taxon>Eukaryota</taxon>
        <taxon>Fungi</taxon>
        <taxon>Dikarya</taxon>
        <taxon>Ascomycota</taxon>
        <taxon>Pezizomycotina</taxon>
        <taxon>Dothideomycetes</taxon>
        <taxon>Pleosporomycetidae</taxon>
        <taxon>Pleosporales</taxon>
        <taxon>Pleosporineae</taxon>
        <taxon>Pleosporaceae</taxon>
        <taxon>Alternaria</taxon>
        <taxon>Alternaria sect. Alternaria</taxon>
        <taxon>Alternaria alternata complex</taxon>
    </lineage>
</organism>
<feature type="domain" description="F-box" evidence="1">
    <location>
        <begin position="1"/>
        <end position="53"/>
    </location>
</feature>
<reference evidence="2 3" key="1">
    <citation type="submission" date="2016-05" db="EMBL/GenBank/DDBJ databases">
        <title>Comparative analysis of secretome profiles of manganese(II)-oxidizing ascomycete fungi.</title>
        <authorList>
            <consortium name="DOE Joint Genome Institute"/>
            <person name="Zeiner C.A."/>
            <person name="Purvine S.O."/>
            <person name="Zink E.M."/>
            <person name="Wu S."/>
            <person name="Pasa-Tolic L."/>
            <person name="Chaput D.L."/>
            <person name="Haridas S."/>
            <person name="Grigoriev I.V."/>
            <person name="Santelli C.M."/>
            <person name="Hansel C.M."/>
        </authorList>
    </citation>
    <scope>NUCLEOTIDE SEQUENCE [LARGE SCALE GENOMIC DNA]</scope>
    <source>
        <strain evidence="2 3">SRC1lrK2f</strain>
    </source>
</reference>
<gene>
    <name evidence="2" type="ORF">CC77DRAFT_1064922</name>
</gene>
<dbReference type="Pfam" id="PF00646">
    <property type="entry name" value="F-box"/>
    <property type="match status" value="1"/>
</dbReference>
<sequence>MSPITDLPTELLEYIVLDLESRDAVNLAQTCKTLHTVALPAAYNTITLLWDNTSEDDEDGGTVDGRKGPKIQALVRTLKKKPQYINWVKNLEFYAENCLEYNFEDVLGYGFPRIDYDMKDEEWMDEMFSVYADPKDTSVQWPELDDEHARHMLVALLIGICQARLESLTIAWEFFPFNQWFPTMMKHGIAKNAAEDDGPKWFANLKTVRVELEESDMAEAWGQNFLEPQGTLLLFFYLSVVESLQIIACSERDDYGNVSSEEEGVDLSFEWPLELPPVPHTLTTLRLVRSSMDPLTIHHLLRQATNLRVFEYDCYTHPHFAPLQLSILKDALRHIHSTLTNLIVRYQHYNSELAYNPARETENAVGGSLGPLHDFPVLTNLTISFPVLFGTEAVALDSTPSLANFLPATLETLTITDDLWEYEDLQGKFEDVYAMAFFRQYLAGERPSKPLERLEPYTLETTRGEVDLDKVENGVLWVQDREPEWKVATPRLKKLTYDLTKLCCGYWHLSKPREQLMGLCESQGIEGEVLLWSLNSYHNLQIYGWR</sequence>
<dbReference type="STRING" id="5599.A0A177DAZ0"/>
<dbReference type="GeneID" id="29114364"/>
<accession>A0A177DAZ0</accession>
<dbReference type="CDD" id="cd09917">
    <property type="entry name" value="F-box_SF"/>
    <property type="match status" value="1"/>
</dbReference>
<dbReference type="EMBL" id="KV441489">
    <property type="protein sequence ID" value="OAG16461.1"/>
    <property type="molecule type" value="Genomic_DNA"/>
</dbReference>
<evidence type="ECO:0000259" key="1">
    <source>
        <dbReference type="PROSITE" id="PS50181"/>
    </source>
</evidence>
<dbReference type="RefSeq" id="XP_018381882.1">
    <property type="nucleotide sequence ID" value="XM_018528770.1"/>
</dbReference>
<evidence type="ECO:0000313" key="2">
    <source>
        <dbReference type="EMBL" id="OAG16461.1"/>
    </source>
</evidence>
<dbReference type="InterPro" id="IPR036047">
    <property type="entry name" value="F-box-like_dom_sf"/>
</dbReference>
<dbReference type="VEuPathDB" id="FungiDB:CC77DRAFT_1064922"/>
<dbReference type="KEGG" id="aalt:CC77DRAFT_1064922"/>
<evidence type="ECO:0000313" key="3">
    <source>
        <dbReference type="Proteomes" id="UP000077248"/>
    </source>
</evidence>
<dbReference type="SUPFAM" id="SSF81383">
    <property type="entry name" value="F-box domain"/>
    <property type="match status" value="1"/>
</dbReference>
<dbReference type="InterPro" id="IPR001810">
    <property type="entry name" value="F-box_dom"/>
</dbReference>
<dbReference type="OMA" id="FTWPAAH"/>
<keyword evidence="3" id="KW-1185">Reference proteome</keyword>
<name>A0A177DAZ0_ALTAL</name>
<dbReference type="Proteomes" id="UP000077248">
    <property type="component" value="Unassembled WGS sequence"/>
</dbReference>
<proteinExistence type="predicted"/>
<dbReference type="PROSITE" id="PS50181">
    <property type="entry name" value="FBOX"/>
    <property type="match status" value="1"/>
</dbReference>